<dbReference type="RefSeq" id="WP_188681542.1">
    <property type="nucleotide sequence ID" value="NZ_BMNY01000002.1"/>
</dbReference>
<reference evidence="1" key="2">
    <citation type="submission" date="2022-09" db="EMBL/GenBank/DDBJ databases">
        <authorList>
            <person name="Sun Q."/>
            <person name="Ohkuma M."/>
        </authorList>
    </citation>
    <scope>NUCLEOTIDE SEQUENCE</scope>
    <source>
        <strain evidence="1">JCM 13583</strain>
    </source>
</reference>
<dbReference type="CDD" id="cd07812">
    <property type="entry name" value="SRPBCC"/>
    <property type="match status" value="1"/>
</dbReference>
<dbReference type="EMBL" id="BMNY01000002">
    <property type="protein sequence ID" value="GGM77261.1"/>
    <property type="molecule type" value="Genomic_DNA"/>
</dbReference>
<dbReference type="Proteomes" id="UP000632195">
    <property type="component" value="Unassembled WGS sequence"/>
</dbReference>
<gene>
    <name evidence="1" type="ORF">GCM10007108_14240</name>
</gene>
<name>A0AA37F9T1_9ARCH</name>
<accession>A0AA37F9T1</accession>
<protein>
    <submittedName>
        <fullName evidence="1">Uncharacterized protein</fullName>
    </submittedName>
</protein>
<sequence length="144" mass="16432">MIRFRESVEIDSDPERVFIVVSNISTIPEFWHGTRELSGGPDVYRIRFAFPRTGTVRFSMGEGRFETHYLTGPIKGMKVEEVSGEGGRTRLSSTWEVSLSLYLRLFEGRIAEHFRTGTRHALMRIKHECERASAESGVLSPESH</sequence>
<dbReference type="Gene3D" id="3.30.530.20">
    <property type="match status" value="1"/>
</dbReference>
<evidence type="ECO:0000313" key="2">
    <source>
        <dbReference type="Proteomes" id="UP000632195"/>
    </source>
</evidence>
<reference evidence="1" key="1">
    <citation type="journal article" date="2014" name="Int. J. Syst. Evol. Microbiol.">
        <title>Complete genome sequence of Corynebacterium casei LMG S-19264T (=DSM 44701T), isolated from a smear-ripened cheese.</title>
        <authorList>
            <consortium name="US DOE Joint Genome Institute (JGI-PGF)"/>
            <person name="Walter F."/>
            <person name="Albersmeier A."/>
            <person name="Kalinowski J."/>
            <person name="Ruckert C."/>
        </authorList>
    </citation>
    <scope>NUCLEOTIDE SEQUENCE</scope>
    <source>
        <strain evidence="1">JCM 13583</strain>
    </source>
</reference>
<dbReference type="SUPFAM" id="SSF55961">
    <property type="entry name" value="Bet v1-like"/>
    <property type="match status" value="1"/>
</dbReference>
<organism evidence="1 2">
    <name type="scientific">Thermogymnomonas acidicola</name>
    <dbReference type="NCBI Taxonomy" id="399579"/>
    <lineage>
        <taxon>Archaea</taxon>
        <taxon>Methanobacteriati</taxon>
        <taxon>Thermoplasmatota</taxon>
        <taxon>Thermoplasmata</taxon>
        <taxon>Thermoplasmatales</taxon>
        <taxon>Thermogymnomonas</taxon>
    </lineage>
</organism>
<dbReference type="AlphaFoldDB" id="A0AA37F9T1"/>
<proteinExistence type="predicted"/>
<evidence type="ECO:0000313" key="1">
    <source>
        <dbReference type="EMBL" id="GGM77261.1"/>
    </source>
</evidence>
<keyword evidence="2" id="KW-1185">Reference proteome</keyword>
<comment type="caution">
    <text evidence="1">The sequence shown here is derived from an EMBL/GenBank/DDBJ whole genome shotgun (WGS) entry which is preliminary data.</text>
</comment>
<dbReference type="InterPro" id="IPR023393">
    <property type="entry name" value="START-like_dom_sf"/>
</dbReference>